<name>V6U4R1_GIAIN</name>
<dbReference type="EMBL" id="AHHH01000027">
    <property type="protein sequence ID" value="ESU44230.1"/>
    <property type="molecule type" value="Genomic_DNA"/>
</dbReference>
<evidence type="ECO:0000256" key="1">
    <source>
        <dbReference type="SAM" id="MobiDB-lite"/>
    </source>
</evidence>
<comment type="caution">
    <text evidence="2">The sequence shown here is derived from an EMBL/GenBank/DDBJ whole genome shotgun (WGS) entry which is preliminary data.</text>
</comment>
<reference evidence="2 3" key="2">
    <citation type="journal article" date="2013" name="Genome Biol. Evol.">
        <title>Genome sequencing of Giardia lamblia genotypes A2 and B isolates (DH and GS) and comparative analysis with the genomes of genotypes A1 and E (WB and Pig).</title>
        <authorList>
            <person name="Adam R.D."/>
            <person name="Dahlstrom E.W."/>
            <person name="Martens C.A."/>
            <person name="Bruno D.P."/>
            <person name="Barbian K.D."/>
            <person name="Ricklefs S.M."/>
            <person name="Hernandez M.M."/>
            <person name="Narla N.P."/>
            <person name="Patel R.B."/>
            <person name="Porcella S.F."/>
            <person name="Nash T.E."/>
        </authorList>
    </citation>
    <scope>NUCLEOTIDE SEQUENCE [LARGE SCALE GENOMIC DNA]</scope>
    <source>
        <strain evidence="2 3">GS</strain>
    </source>
</reference>
<accession>V6U4R1</accession>
<sequence length="56" mass="6210">MGQGQTSTHLCRGPEKTDSTSSRASKDTRMLHCPLLKSHRASLLLQPVELYTRATI</sequence>
<protein>
    <submittedName>
        <fullName evidence="2">Uncharacterized protein</fullName>
    </submittedName>
</protein>
<feature type="compositionally biased region" description="Basic and acidic residues" evidence="1">
    <location>
        <begin position="12"/>
        <end position="28"/>
    </location>
</feature>
<evidence type="ECO:0000313" key="2">
    <source>
        <dbReference type="EMBL" id="ESU44230.1"/>
    </source>
</evidence>
<feature type="region of interest" description="Disordered" evidence="1">
    <location>
        <begin position="1"/>
        <end position="28"/>
    </location>
</feature>
<reference evidence="3" key="1">
    <citation type="submission" date="2012-02" db="EMBL/GenBank/DDBJ databases">
        <title>Genome sequencing of Giardia lamblia Genotypes A2 and B isolates (DH and GS) and comparative analysis with the genomes of Genotypes A1 and E (WB and Pig).</title>
        <authorList>
            <person name="Adam R."/>
            <person name="Dahlstrom E."/>
            <person name="Martens C."/>
            <person name="Bruno D."/>
            <person name="Barbian K."/>
            <person name="Porcella S.F."/>
            <person name="Nash T."/>
        </authorList>
    </citation>
    <scope>NUCLEOTIDE SEQUENCE</scope>
    <source>
        <strain evidence="3">GS</strain>
    </source>
</reference>
<evidence type="ECO:0000313" key="3">
    <source>
        <dbReference type="Proteomes" id="UP000018040"/>
    </source>
</evidence>
<gene>
    <name evidence="2" type="ORF">GSB_151217</name>
</gene>
<dbReference type="AlphaFoldDB" id="V6U4R1"/>
<organism evidence="2 3">
    <name type="scientific">Giardia intestinalis</name>
    <name type="common">Giardia lamblia</name>
    <dbReference type="NCBI Taxonomy" id="5741"/>
    <lineage>
        <taxon>Eukaryota</taxon>
        <taxon>Metamonada</taxon>
        <taxon>Diplomonadida</taxon>
        <taxon>Hexamitidae</taxon>
        <taxon>Giardiinae</taxon>
        <taxon>Giardia</taxon>
    </lineage>
</organism>
<proteinExistence type="predicted"/>
<dbReference type="Proteomes" id="UP000018040">
    <property type="component" value="Unassembled WGS sequence"/>
</dbReference>